<sequence length="105" mass="11738">MVGEIISEWWATSNRNGGRDHSGTVGDIERNQHFFDIRDDGHLYPDEEGLDLNDLRDAKMEAAHTMADIARDAGRSGDDHDVTIEVRTGKGLLFQAAFVFHGLKQ</sequence>
<dbReference type="EMBL" id="JBGBZA010000002">
    <property type="protein sequence ID" value="MEY9321102.1"/>
    <property type="molecule type" value="Genomic_DNA"/>
</dbReference>
<reference evidence="2 3" key="1">
    <citation type="submission" date="2024-07" db="EMBL/GenBank/DDBJ databases">
        <title>Genomic Encyclopedia of Type Strains, Phase V (KMG-V): Genome sequencing to study the core and pangenomes of soil and plant-associated prokaryotes.</title>
        <authorList>
            <person name="Whitman W."/>
        </authorList>
    </citation>
    <scope>NUCLEOTIDE SEQUENCE [LARGE SCALE GENOMIC DNA]</scope>
    <source>
        <strain evidence="2 3">USDA 415</strain>
    </source>
</reference>
<feature type="domain" description="DUF6894" evidence="1">
    <location>
        <begin position="33"/>
        <end position="96"/>
    </location>
</feature>
<accession>A0ABV4FC85</accession>
<dbReference type="Pfam" id="PF21834">
    <property type="entry name" value="DUF6894"/>
    <property type="match status" value="1"/>
</dbReference>
<evidence type="ECO:0000259" key="1">
    <source>
        <dbReference type="Pfam" id="PF21834"/>
    </source>
</evidence>
<name>A0ABV4FC85_BRAEL</name>
<keyword evidence="3" id="KW-1185">Reference proteome</keyword>
<dbReference type="Proteomes" id="UP001565471">
    <property type="component" value="Unassembled WGS sequence"/>
</dbReference>
<dbReference type="InterPro" id="IPR054189">
    <property type="entry name" value="DUF6894"/>
</dbReference>
<organism evidence="2 3">
    <name type="scientific">Bradyrhizobium elkanii</name>
    <dbReference type="NCBI Taxonomy" id="29448"/>
    <lineage>
        <taxon>Bacteria</taxon>
        <taxon>Pseudomonadati</taxon>
        <taxon>Pseudomonadota</taxon>
        <taxon>Alphaproteobacteria</taxon>
        <taxon>Hyphomicrobiales</taxon>
        <taxon>Nitrobacteraceae</taxon>
        <taxon>Bradyrhizobium</taxon>
    </lineage>
</organism>
<protein>
    <recommendedName>
        <fullName evidence="1">DUF6894 domain-containing protein</fullName>
    </recommendedName>
</protein>
<evidence type="ECO:0000313" key="2">
    <source>
        <dbReference type="EMBL" id="MEY9321102.1"/>
    </source>
</evidence>
<comment type="caution">
    <text evidence="2">The sequence shown here is derived from an EMBL/GenBank/DDBJ whole genome shotgun (WGS) entry which is preliminary data.</text>
</comment>
<gene>
    <name evidence="2" type="ORF">ABIF29_007901</name>
</gene>
<evidence type="ECO:0000313" key="3">
    <source>
        <dbReference type="Proteomes" id="UP001565471"/>
    </source>
</evidence>
<dbReference type="RefSeq" id="WP_245376334.1">
    <property type="nucleotide sequence ID" value="NZ_CP126026.1"/>
</dbReference>
<proteinExistence type="predicted"/>